<dbReference type="SUPFAM" id="SSF54928">
    <property type="entry name" value="RNA-binding domain, RBD"/>
    <property type="match status" value="2"/>
</dbReference>
<keyword evidence="1 2" id="KW-0694">RNA-binding</keyword>
<evidence type="ECO:0000256" key="2">
    <source>
        <dbReference type="PROSITE-ProRule" id="PRU00176"/>
    </source>
</evidence>
<evidence type="ECO:0000259" key="3">
    <source>
        <dbReference type="PROSITE" id="PS50102"/>
    </source>
</evidence>
<evidence type="ECO:0000256" key="1">
    <source>
        <dbReference type="ARBA" id="ARBA00022884"/>
    </source>
</evidence>
<dbReference type="SMART" id="SM00360">
    <property type="entry name" value="RRM"/>
    <property type="match status" value="3"/>
</dbReference>
<sequence>MEDEMPQTLYIGNLSGDVTEALILRLFSQIRPCKNGKMIMDTVGNDTYCFVEFHEHRHAAAALAAKDGWKITGKDVEVNRATTPSGQKKETSNHFHVFVGDLSPEIATEDIKTALAPFGRMSDAHMVKDMAIGKSKRYGFVSFFNKWEAENAIQQMGGQWLGGRQIRTNWVTGKPPAPKSSYESNTKQLSYDEVVSQSRPSNCAVYCGGMTSGLTEQLMHRTFSPFGQIVEIGVFPDKGYSFVWFNSHESAAHAIVSANGTTIDGHVVKCYWGKDMINSMIWYDKSHATAAKSNWISTSIWPVGPVVRKCATDWPVCA</sequence>
<comment type="caution">
    <text evidence="4">The sequence shown here is derived from an EMBL/GenBank/DDBJ whole genome shotgun (WGS) entry which is preliminary data.</text>
</comment>
<dbReference type="Pfam" id="PF00076">
    <property type="entry name" value="RRM_1"/>
    <property type="match status" value="3"/>
</dbReference>
<dbReference type="FunFam" id="3.30.70.330:FF:000045">
    <property type="entry name" value="Nucleolysin tiar isoform 1"/>
    <property type="match status" value="1"/>
</dbReference>
<protein>
    <submittedName>
        <fullName evidence="4">Nucleolysin TIA-1 isoform p40</fullName>
    </submittedName>
</protein>
<dbReference type="SMART" id="SM00361">
    <property type="entry name" value="RRM_1"/>
    <property type="match status" value="2"/>
</dbReference>
<dbReference type="CDD" id="cd12618">
    <property type="entry name" value="RRM2_TIA1"/>
    <property type="match status" value="1"/>
</dbReference>
<organism evidence="4 5">
    <name type="scientific">Microtus ochrogaster</name>
    <name type="common">Prairie vole</name>
    <dbReference type="NCBI Taxonomy" id="79684"/>
    <lineage>
        <taxon>Eukaryota</taxon>
        <taxon>Metazoa</taxon>
        <taxon>Chordata</taxon>
        <taxon>Craniata</taxon>
        <taxon>Vertebrata</taxon>
        <taxon>Euteleostomi</taxon>
        <taxon>Mammalia</taxon>
        <taxon>Eutheria</taxon>
        <taxon>Euarchontoglires</taxon>
        <taxon>Glires</taxon>
        <taxon>Rodentia</taxon>
        <taxon>Myomorpha</taxon>
        <taxon>Muroidea</taxon>
        <taxon>Cricetidae</taxon>
        <taxon>Arvicolinae</taxon>
        <taxon>Microtus</taxon>
    </lineage>
</organism>
<dbReference type="PROSITE" id="PS50102">
    <property type="entry name" value="RRM"/>
    <property type="match status" value="3"/>
</dbReference>
<feature type="domain" description="RRM" evidence="3">
    <location>
        <begin position="203"/>
        <end position="275"/>
    </location>
</feature>
<evidence type="ECO:0000313" key="4">
    <source>
        <dbReference type="EMBL" id="KAH0502424.1"/>
    </source>
</evidence>
<dbReference type="InterPro" id="IPR034830">
    <property type="entry name" value="TIA1_RRM2"/>
</dbReference>
<gene>
    <name evidence="4" type="ORF">LTLLF_192510</name>
</gene>
<dbReference type="AlphaFoldDB" id="A0A8J6FZR4"/>
<dbReference type="GO" id="GO:0003723">
    <property type="term" value="F:RNA binding"/>
    <property type="evidence" value="ECO:0007669"/>
    <property type="project" value="UniProtKB-UniRule"/>
</dbReference>
<dbReference type="Gene3D" id="3.30.70.330">
    <property type="match status" value="3"/>
</dbReference>
<accession>A0A8J6FZR4</accession>
<feature type="domain" description="RRM" evidence="3">
    <location>
        <begin position="95"/>
        <end position="173"/>
    </location>
</feature>
<feature type="domain" description="RRM" evidence="3">
    <location>
        <begin position="7"/>
        <end position="83"/>
    </location>
</feature>
<dbReference type="PANTHER" id="PTHR10352">
    <property type="entry name" value="EUKARYOTIC TRANSLATION INITIATION FACTOR 3 SUBUNIT G"/>
    <property type="match status" value="1"/>
</dbReference>
<dbReference type="InterPro" id="IPR012677">
    <property type="entry name" value="Nucleotide-bd_a/b_plait_sf"/>
</dbReference>
<dbReference type="InterPro" id="IPR000504">
    <property type="entry name" value="RRM_dom"/>
</dbReference>
<evidence type="ECO:0000313" key="5">
    <source>
        <dbReference type="Proteomes" id="UP000710432"/>
    </source>
</evidence>
<dbReference type="EMBL" id="JAATJU010026000">
    <property type="protein sequence ID" value="KAH0502424.1"/>
    <property type="molecule type" value="Genomic_DNA"/>
</dbReference>
<proteinExistence type="predicted"/>
<reference evidence="4" key="1">
    <citation type="submission" date="2020-03" db="EMBL/GenBank/DDBJ databases">
        <title>Studies in the Genomics of Life Span.</title>
        <authorList>
            <person name="Glass D."/>
        </authorList>
    </citation>
    <scope>NUCLEOTIDE SEQUENCE</scope>
    <source>
        <strain evidence="4">LTLLF</strain>
        <tissue evidence="4">Muscle</tissue>
    </source>
</reference>
<dbReference type="InterPro" id="IPR003954">
    <property type="entry name" value="RRM_euk-type"/>
</dbReference>
<name>A0A8J6FZR4_MICOH</name>
<dbReference type="InterPro" id="IPR035979">
    <property type="entry name" value="RBD_domain_sf"/>
</dbReference>
<dbReference type="Proteomes" id="UP000710432">
    <property type="component" value="Unassembled WGS sequence"/>
</dbReference>